<dbReference type="OrthoDB" id="3773156at2759"/>
<proteinExistence type="predicted"/>
<accession>A0A6A5W5B6</accession>
<name>A0A6A5W5B6_9PLEO</name>
<dbReference type="EMBL" id="ML977627">
    <property type="protein sequence ID" value="KAF1996268.1"/>
    <property type="molecule type" value="Genomic_DNA"/>
</dbReference>
<evidence type="ECO:0000313" key="2">
    <source>
        <dbReference type="EMBL" id="KAF1996268.1"/>
    </source>
</evidence>
<sequence>MYTKGLLAAVIFAAVSTLPSCSAPAPVIPQLLGGVAGTVIDVAAQVVPLIAARDVKNTAGQVPNFPGVPAYNVQMCMDSTKGVSMDVDKTSETSYRIKGVPPPCMVLAGAFVNDKSQPIPCGNDCLEYVNLSPKDVDMLEEVIEQLS</sequence>
<organism evidence="2 3">
    <name type="scientific">Amniculicola lignicola CBS 123094</name>
    <dbReference type="NCBI Taxonomy" id="1392246"/>
    <lineage>
        <taxon>Eukaryota</taxon>
        <taxon>Fungi</taxon>
        <taxon>Dikarya</taxon>
        <taxon>Ascomycota</taxon>
        <taxon>Pezizomycotina</taxon>
        <taxon>Dothideomycetes</taxon>
        <taxon>Pleosporomycetidae</taxon>
        <taxon>Pleosporales</taxon>
        <taxon>Amniculicolaceae</taxon>
        <taxon>Amniculicola</taxon>
    </lineage>
</organism>
<dbReference type="AlphaFoldDB" id="A0A6A5W5B6"/>
<reference evidence="2" key="1">
    <citation type="journal article" date="2020" name="Stud. Mycol.">
        <title>101 Dothideomycetes genomes: a test case for predicting lifestyles and emergence of pathogens.</title>
        <authorList>
            <person name="Haridas S."/>
            <person name="Albert R."/>
            <person name="Binder M."/>
            <person name="Bloem J."/>
            <person name="Labutti K."/>
            <person name="Salamov A."/>
            <person name="Andreopoulos B."/>
            <person name="Baker S."/>
            <person name="Barry K."/>
            <person name="Bills G."/>
            <person name="Bluhm B."/>
            <person name="Cannon C."/>
            <person name="Castanera R."/>
            <person name="Culley D."/>
            <person name="Daum C."/>
            <person name="Ezra D."/>
            <person name="Gonzalez J."/>
            <person name="Henrissat B."/>
            <person name="Kuo A."/>
            <person name="Liang C."/>
            <person name="Lipzen A."/>
            <person name="Lutzoni F."/>
            <person name="Magnuson J."/>
            <person name="Mondo S."/>
            <person name="Nolan M."/>
            <person name="Ohm R."/>
            <person name="Pangilinan J."/>
            <person name="Park H.-J."/>
            <person name="Ramirez L."/>
            <person name="Alfaro M."/>
            <person name="Sun H."/>
            <person name="Tritt A."/>
            <person name="Yoshinaga Y."/>
            <person name="Zwiers L.-H."/>
            <person name="Turgeon B."/>
            <person name="Goodwin S."/>
            <person name="Spatafora J."/>
            <person name="Crous P."/>
            <person name="Grigoriev I."/>
        </authorList>
    </citation>
    <scope>NUCLEOTIDE SEQUENCE</scope>
    <source>
        <strain evidence="2">CBS 123094</strain>
    </source>
</reference>
<evidence type="ECO:0000256" key="1">
    <source>
        <dbReference type="SAM" id="SignalP"/>
    </source>
</evidence>
<keyword evidence="3" id="KW-1185">Reference proteome</keyword>
<keyword evidence="1" id="KW-0732">Signal</keyword>
<feature type="chain" id="PRO_5025484846" evidence="1">
    <location>
        <begin position="18"/>
        <end position="147"/>
    </location>
</feature>
<dbReference type="Proteomes" id="UP000799779">
    <property type="component" value="Unassembled WGS sequence"/>
</dbReference>
<feature type="signal peptide" evidence="1">
    <location>
        <begin position="1"/>
        <end position="17"/>
    </location>
</feature>
<evidence type="ECO:0000313" key="3">
    <source>
        <dbReference type="Proteomes" id="UP000799779"/>
    </source>
</evidence>
<gene>
    <name evidence="2" type="ORF">P154DRAFT_538122</name>
</gene>
<protein>
    <submittedName>
        <fullName evidence="2">Uncharacterized protein</fullName>
    </submittedName>
</protein>